<feature type="compositionally biased region" description="Acidic residues" evidence="3">
    <location>
        <begin position="1259"/>
        <end position="1278"/>
    </location>
</feature>
<dbReference type="InParanoid" id="A0A7C8MLS7"/>
<comment type="caution">
    <text evidence="4">The sequence shown here is derived from an EMBL/GenBank/DDBJ whole genome shotgun (WGS) entry which is preliminary data.</text>
</comment>
<sequence length="1278" mass="143778">MELSLNLIDNSEALLLGSSTFDKNGLPNTDISPIETPHISDQDSDSDAESRSENSSVAFSLMDDVVQKTFERSKPRWIKDPVISQWCNPEHRIHRVLSEVNNLYNSWRTVEPRPFELSPSPLWRDTAREMARVGLPWYNNQVNLPHEVDTSWPFHFKEFETQLLQAKGARVGDPNVSGYVTSYNEANLYCLRALQQELRAQFPNKRPVLVYDHFDDELITLARKLFGLQIHRISLSDTIDNLRQQLLDVTSNATRPIILAATLYNSAADYDNMSIVPQLSLTFPLILHVDAFRSFDYITAFPGVGGRQYLKLAVRNFKQSLQANDSSIIASTIVAGGLDFSRHDPAIALKPATLGAEPTRVSYIRSYDSILSGSRDAIAPLWLALCERRLGDCGLRDTCQYLESLRSYVLRILEDQSIFAITSPYSTDLIVQSCTDVQRKWLLGLGGTLTAKEDIILSINPYFSATKLYSLLHAGLPRDYDNHMGETIPRYKDFVSLYPIPQDVLDKLQIKVQLWQVTTRSIAGYPVHMGSYSALGPIIGLFWGLSIPKDWAERKSSEILSARMKAFGLVSPESREKFKGIFTNGSTMGNRFGIMTALEHFPDAFIYFSAETHYSVIKTLRDCDTLTNRYSQIRCASNGSILVEALVQQAAADQKRCIDSGTEYHMILLANMGTTFVGARDDLIAIYQNLSEAGIQISYIHVDGALDFGFDTCGIELGPCGALNSYGKPLVQGVTISHHKALGHMVSGEVLCFSPENQLPCPLSSLIPRAVFENWLYHEVYKPADMSLMLTSCRENASYLETGLKRINVATKRNNDSIIIVLERPPSWVIEEFSLRPEDEWVHLITMPYVSRETIDRFIEQLAHIEKQFSFAFSHIAPLLSDILERAIKLQRVRCCSDLAERVSKLTQPSVNGVYCHGTDSAGSIKSSRRGAISGVAMDEQDDIQIVFLAESNRDQSIHVGPLLFTRTHYLENLALRVPLEFLHDSLPYMVQEDVNIFRPKAEDVWSVPFDFDDDDEDILEGVIDRHRSAFPHKRYHFWPIDINKTLDDDVPPHWGLIVLHLAHRQDDDDDPAQPIDPLAGPYNYLESYAVINPDHGDAARGLEDDTANLLLSLLPRMGIEFDHATILNSPQLLLNAAAEEWSSGLRVFEMIRVWLDRLSEFYCQNPHAHDAAGFWAPHPGWINLDAVRSNMIGMAAATLNRAMDSTTRIAIEPILDGALQLNGEGVLTQTMMPDREQLGAFIPGRDRRHPALLRDNPEDAEDDDDDDNNLDEDTDSA</sequence>
<evidence type="ECO:0000313" key="4">
    <source>
        <dbReference type="EMBL" id="KAF2968312.1"/>
    </source>
</evidence>
<dbReference type="PANTHER" id="PTHR46101">
    <property type="match status" value="1"/>
</dbReference>
<dbReference type="InterPro" id="IPR015424">
    <property type="entry name" value="PyrdxlP-dep_Trfase"/>
</dbReference>
<keyword evidence="5" id="KW-1185">Reference proteome</keyword>
<keyword evidence="2" id="KW-0210">Decarboxylase</keyword>
<evidence type="ECO:0000256" key="2">
    <source>
        <dbReference type="ARBA" id="ARBA00022793"/>
    </source>
</evidence>
<feature type="region of interest" description="Disordered" evidence="3">
    <location>
        <begin position="26"/>
        <end position="55"/>
    </location>
</feature>
<name>A0A7C8MLS7_9PEZI</name>
<dbReference type="InterPro" id="IPR015421">
    <property type="entry name" value="PyrdxlP-dep_Trfase_major"/>
</dbReference>
<gene>
    <name evidence="4" type="ORF">GQX73_g5252</name>
</gene>
<proteinExistence type="inferred from homology"/>
<dbReference type="InterPro" id="IPR051151">
    <property type="entry name" value="Group_II_Decarboxylase"/>
</dbReference>
<evidence type="ECO:0000313" key="5">
    <source>
        <dbReference type="Proteomes" id="UP000481858"/>
    </source>
</evidence>
<evidence type="ECO:0000256" key="1">
    <source>
        <dbReference type="ARBA" id="ARBA00009533"/>
    </source>
</evidence>
<dbReference type="Proteomes" id="UP000481858">
    <property type="component" value="Unassembled WGS sequence"/>
</dbReference>
<dbReference type="Gene3D" id="3.40.640.10">
    <property type="entry name" value="Type I PLP-dependent aspartate aminotransferase-like (Major domain)"/>
    <property type="match status" value="1"/>
</dbReference>
<reference evidence="4 5" key="1">
    <citation type="submission" date="2019-12" db="EMBL/GenBank/DDBJ databases">
        <title>Draft genome sequence of the ascomycete Xylaria multiplex DSM 110363.</title>
        <authorList>
            <person name="Buettner E."/>
            <person name="Kellner H."/>
        </authorList>
    </citation>
    <scope>NUCLEOTIDE SEQUENCE [LARGE SCALE GENOMIC DNA]</scope>
    <source>
        <strain evidence="4 5">DSM 110363</strain>
    </source>
</reference>
<protein>
    <submittedName>
        <fullName evidence="4">Uncharacterized protein</fullName>
    </submittedName>
</protein>
<dbReference type="AlphaFoldDB" id="A0A7C8MLS7"/>
<dbReference type="OrthoDB" id="2161780at2759"/>
<dbReference type="PANTHER" id="PTHR46101:SF2">
    <property type="entry name" value="SERINE DECARBOXYLASE"/>
    <property type="match status" value="1"/>
</dbReference>
<feature type="region of interest" description="Disordered" evidence="3">
    <location>
        <begin position="1241"/>
        <end position="1278"/>
    </location>
</feature>
<keyword evidence="2" id="KW-0456">Lyase</keyword>
<organism evidence="4 5">
    <name type="scientific">Xylaria multiplex</name>
    <dbReference type="NCBI Taxonomy" id="323545"/>
    <lineage>
        <taxon>Eukaryota</taxon>
        <taxon>Fungi</taxon>
        <taxon>Dikarya</taxon>
        <taxon>Ascomycota</taxon>
        <taxon>Pezizomycotina</taxon>
        <taxon>Sordariomycetes</taxon>
        <taxon>Xylariomycetidae</taxon>
        <taxon>Xylariales</taxon>
        <taxon>Xylariaceae</taxon>
        <taxon>Xylaria</taxon>
    </lineage>
</organism>
<evidence type="ECO:0000256" key="3">
    <source>
        <dbReference type="SAM" id="MobiDB-lite"/>
    </source>
</evidence>
<dbReference type="SUPFAM" id="SSF53383">
    <property type="entry name" value="PLP-dependent transferases"/>
    <property type="match status" value="2"/>
</dbReference>
<comment type="similarity">
    <text evidence="1">Belongs to the group II decarboxylase family.</text>
</comment>
<accession>A0A7C8MLS7</accession>
<dbReference type="EMBL" id="WUBL01000053">
    <property type="protein sequence ID" value="KAF2968312.1"/>
    <property type="molecule type" value="Genomic_DNA"/>
</dbReference>
<dbReference type="GO" id="GO:0016831">
    <property type="term" value="F:carboxy-lyase activity"/>
    <property type="evidence" value="ECO:0007669"/>
    <property type="project" value="UniProtKB-KW"/>
</dbReference>